<gene>
    <name evidence="2" type="ORF">E2C01_033747</name>
</gene>
<organism evidence="2 3">
    <name type="scientific">Portunus trituberculatus</name>
    <name type="common">Swimming crab</name>
    <name type="synonym">Neptunus trituberculatus</name>
    <dbReference type="NCBI Taxonomy" id="210409"/>
    <lineage>
        <taxon>Eukaryota</taxon>
        <taxon>Metazoa</taxon>
        <taxon>Ecdysozoa</taxon>
        <taxon>Arthropoda</taxon>
        <taxon>Crustacea</taxon>
        <taxon>Multicrustacea</taxon>
        <taxon>Malacostraca</taxon>
        <taxon>Eumalacostraca</taxon>
        <taxon>Eucarida</taxon>
        <taxon>Decapoda</taxon>
        <taxon>Pleocyemata</taxon>
        <taxon>Brachyura</taxon>
        <taxon>Eubrachyura</taxon>
        <taxon>Portunoidea</taxon>
        <taxon>Portunidae</taxon>
        <taxon>Portuninae</taxon>
        <taxon>Portunus</taxon>
    </lineage>
</organism>
<feature type="compositionally biased region" description="Polar residues" evidence="1">
    <location>
        <begin position="7"/>
        <end position="20"/>
    </location>
</feature>
<dbReference type="Proteomes" id="UP000324222">
    <property type="component" value="Unassembled WGS sequence"/>
</dbReference>
<proteinExistence type="predicted"/>
<evidence type="ECO:0000313" key="3">
    <source>
        <dbReference type="Proteomes" id="UP000324222"/>
    </source>
</evidence>
<keyword evidence="3" id="KW-1185">Reference proteome</keyword>
<evidence type="ECO:0000256" key="1">
    <source>
        <dbReference type="SAM" id="MobiDB-lite"/>
    </source>
</evidence>
<comment type="caution">
    <text evidence="2">The sequence shown here is derived from an EMBL/GenBank/DDBJ whole genome shotgun (WGS) entry which is preliminary data.</text>
</comment>
<accession>A0A5B7EZM9</accession>
<dbReference type="AlphaFoldDB" id="A0A5B7EZM9"/>
<feature type="region of interest" description="Disordered" evidence="1">
    <location>
        <begin position="1"/>
        <end position="20"/>
    </location>
</feature>
<name>A0A5B7EZM9_PORTR</name>
<reference evidence="2 3" key="1">
    <citation type="submission" date="2019-05" db="EMBL/GenBank/DDBJ databases">
        <title>Another draft genome of Portunus trituberculatus and its Hox gene families provides insights of decapod evolution.</title>
        <authorList>
            <person name="Jeong J.-H."/>
            <person name="Song I."/>
            <person name="Kim S."/>
            <person name="Choi T."/>
            <person name="Kim D."/>
            <person name="Ryu S."/>
            <person name="Kim W."/>
        </authorList>
    </citation>
    <scope>NUCLEOTIDE SEQUENCE [LARGE SCALE GENOMIC DNA]</scope>
    <source>
        <tissue evidence="2">Muscle</tissue>
    </source>
</reference>
<evidence type="ECO:0000313" key="2">
    <source>
        <dbReference type="EMBL" id="MPC40191.1"/>
    </source>
</evidence>
<protein>
    <recommendedName>
        <fullName evidence="4">Reverse transcriptase domain-containing protein</fullName>
    </recommendedName>
</protein>
<dbReference type="OrthoDB" id="10065625at2759"/>
<sequence>MAYANDLTLTQSHDPGQTSAVPVQLNRNLRRIIAWGNIWQVRFVPHKTQLLHVTRSSVPLSLDFNGRTMALQDEVEVLGGHL</sequence>
<dbReference type="EMBL" id="VSRR010004610">
    <property type="protein sequence ID" value="MPC40191.1"/>
    <property type="molecule type" value="Genomic_DNA"/>
</dbReference>
<evidence type="ECO:0008006" key="4">
    <source>
        <dbReference type="Google" id="ProtNLM"/>
    </source>
</evidence>